<evidence type="ECO:0000313" key="4">
    <source>
        <dbReference type="Proteomes" id="UP000094336"/>
    </source>
</evidence>
<dbReference type="GeneID" id="30147361"/>
<feature type="domain" description="Oxo-4-hydroxy-4-carboxy-5-ureidoimidazoline decarboxylase" evidence="2">
    <location>
        <begin position="19"/>
        <end position="176"/>
    </location>
</feature>
<keyword evidence="4" id="KW-1185">Reference proteome</keyword>
<dbReference type="RefSeq" id="XP_018983853.1">
    <property type="nucleotide sequence ID" value="XM_019129508.1"/>
</dbReference>
<organism evidence="3 4">
    <name type="scientific">Babjeviella inositovora NRRL Y-12698</name>
    <dbReference type="NCBI Taxonomy" id="984486"/>
    <lineage>
        <taxon>Eukaryota</taxon>
        <taxon>Fungi</taxon>
        <taxon>Dikarya</taxon>
        <taxon>Ascomycota</taxon>
        <taxon>Saccharomycotina</taxon>
        <taxon>Pichiomycetes</taxon>
        <taxon>Serinales incertae sedis</taxon>
        <taxon>Babjeviella</taxon>
    </lineage>
</organism>
<accession>A0A1E3QLF8</accession>
<evidence type="ECO:0000259" key="2">
    <source>
        <dbReference type="Pfam" id="PF09349"/>
    </source>
</evidence>
<dbReference type="OrthoDB" id="5398391at2759"/>
<dbReference type="PANTHER" id="PTHR37987">
    <property type="entry name" value="CHROMOSOME 9, WHOLE GENOME SHOTGUN SEQUENCE"/>
    <property type="match status" value="1"/>
</dbReference>
<dbReference type="AlphaFoldDB" id="A0A1E3QLF8"/>
<dbReference type="Pfam" id="PF09349">
    <property type="entry name" value="OHCU_decarbox"/>
    <property type="match status" value="1"/>
</dbReference>
<name>A0A1E3QLF8_9ASCO</name>
<keyword evidence="1" id="KW-0659">Purine metabolism</keyword>
<evidence type="ECO:0000256" key="1">
    <source>
        <dbReference type="ARBA" id="ARBA00022631"/>
    </source>
</evidence>
<dbReference type="Gene3D" id="1.10.3330.10">
    <property type="entry name" value="Oxo-4-hydroxy-4-carboxy-5-ureidoimidazoline decarboxylase"/>
    <property type="match status" value="1"/>
</dbReference>
<dbReference type="PANTHER" id="PTHR37987:SF1">
    <property type="entry name" value="OXO-4-HYDROXY-4-CARBOXY-5-UREIDOIMIDAZOLINE DECARBOXYLASE DOMAIN-CONTAINING PROTEIN"/>
    <property type="match status" value="1"/>
</dbReference>
<sequence>MSYSLPQISEISHLNEGGKDEFLGHLFEPCSTLNAFLRESNVFKQEYLSYKAFIESCRSELLAFLASPSEHPDPRISQIIAAHPRLGGGNAKKLSLHSEKEQQSLQSSPEELAKLMDLNEQYERTFPGLRYVVFVNGRSRAVVMHDMETRIAGNDIAKERIAAFNAMCDIALDRAEKLETKL</sequence>
<proteinExistence type="predicted"/>
<dbReference type="InterPro" id="IPR018020">
    <property type="entry name" value="OHCU_decarboxylase"/>
</dbReference>
<gene>
    <name evidence="3" type="ORF">BABINDRAFT_162730</name>
</gene>
<dbReference type="GO" id="GO:0006144">
    <property type="term" value="P:purine nucleobase metabolic process"/>
    <property type="evidence" value="ECO:0007669"/>
    <property type="project" value="UniProtKB-KW"/>
</dbReference>
<protein>
    <recommendedName>
        <fullName evidence="2">Oxo-4-hydroxy-4-carboxy-5-ureidoimidazoline decarboxylase domain-containing protein</fullName>
    </recommendedName>
</protein>
<dbReference type="SUPFAM" id="SSF158694">
    <property type="entry name" value="UraD-Like"/>
    <property type="match status" value="1"/>
</dbReference>
<reference evidence="4" key="1">
    <citation type="submission" date="2016-05" db="EMBL/GenBank/DDBJ databases">
        <title>Comparative genomics of biotechnologically important yeasts.</title>
        <authorList>
            <consortium name="DOE Joint Genome Institute"/>
            <person name="Riley R."/>
            <person name="Haridas S."/>
            <person name="Wolfe K.H."/>
            <person name="Lopes M.R."/>
            <person name="Hittinger C.T."/>
            <person name="Goker M."/>
            <person name="Salamov A."/>
            <person name="Wisecaver J."/>
            <person name="Long T.M."/>
            <person name="Aerts A.L."/>
            <person name="Barry K."/>
            <person name="Choi C."/>
            <person name="Clum A."/>
            <person name="Coughlan A.Y."/>
            <person name="Deshpande S."/>
            <person name="Douglass A.P."/>
            <person name="Hanson S.J."/>
            <person name="Klenk H.-P."/>
            <person name="Labutti K."/>
            <person name="Lapidus A."/>
            <person name="Lindquist E."/>
            <person name="Lipzen A."/>
            <person name="Meier-Kolthoff J.P."/>
            <person name="Ohm R.A."/>
            <person name="Otillar R.P."/>
            <person name="Pangilinan J."/>
            <person name="Peng Y."/>
            <person name="Rokas A."/>
            <person name="Rosa C.A."/>
            <person name="Scheuner C."/>
            <person name="Sibirny A.A."/>
            <person name="Slot J.C."/>
            <person name="Stielow J.B."/>
            <person name="Sun H."/>
            <person name="Kurtzman C.P."/>
            <person name="Blackwell M."/>
            <person name="Grigoriev I.V."/>
            <person name="Jeffries T.W."/>
        </authorList>
    </citation>
    <scope>NUCLEOTIDE SEQUENCE [LARGE SCALE GENOMIC DNA]</scope>
    <source>
        <strain evidence="4">NRRL Y-12698</strain>
    </source>
</reference>
<dbReference type="STRING" id="984486.A0A1E3QLF8"/>
<dbReference type="Proteomes" id="UP000094336">
    <property type="component" value="Unassembled WGS sequence"/>
</dbReference>
<dbReference type="InterPro" id="IPR036778">
    <property type="entry name" value="OHCU_decarboxylase_sf"/>
</dbReference>
<evidence type="ECO:0000313" key="3">
    <source>
        <dbReference type="EMBL" id="ODQ78525.1"/>
    </source>
</evidence>
<dbReference type="EMBL" id="KV454435">
    <property type="protein sequence ID" value="ODQ78525.1"/>
    <property type="molecule type" value="Genomic_DNA"/>
</dbReference>